<dbReference type="PANTHER" id="PTHR11439">
    <property type="entry name" value="GAG-POL-RELATED RETROTRANSPOSON"/>
    <property type="match status" value="1"/>
</dbReference>
<organism evidence="2 3">
    <name type="scientific">Pichia kluyveri</name>
    <name type="common">Yeast</name>
    <dbReference type="NCBI Taxonomy" id="36015"/>
    <lineage>
        <taxon>Eukaryota</taxon>
        <taxon>Fungi</taxon>
        <taxon>Dikarya</taxon>
        <taxon>Ascomycota</taxon>
        <taxon>Saccharomycotina</taxon>
        <taxon>Pichiomycetes</taxon>
        <taxon>Pichiales</taxon>
        <taxon>Pichiaceae</taxon>
        <taxon>Pichia</taxon>
    </lineage>
</organism>
<dbReference type="SUPFAM" id="SSF56672">
    <property type="entry name" value="DNA/RNA polymerases"/>
    <property type="match status" value="1"/>
</dbReference>
<proteinExistence type="predicted"/>
<evidence type="ECO:0000313" key="3">
    <source>
        <dbReference type="Proteomes" id="UP001378960"/>
    </source>
</evidence>
<dbReference type="PANTHER" id="PTHR11439:SF483">
    <property type="entry name" value="PEPTIDE SYNTHASE GLIP-LIKE, PUTATIVE (AFU_ORTHOLOGUE AFUA_3G12920)-RELATED"/>
    <property type="match status" value="1"/>
</dbReference>
<comment type="caution">
    <text evidence="2">The sequence shown here is derived from an EMBL/GenBank/DDBJ whole genome shotgun (WGS) entry which is preliminary data.</text>
</comment>
<keyword evidence="3" id="KW-1185">Reference proteome</keyword>
<dbReference type="InterPro" id="IPR013103">
    <property type="entry name" value="RVT_2"/>
</dbReference>
<accession>A0AAV5R8F1</accession>
<dbReference type="Proteomes" id="UP001378960">
    <property type="component" value="Unassembled WGS sequence"/>
</dbReference>
<dbReference type="EMBL" id="BTGB01000005">
    <property type="protein sequence ID" value="GMM47352.1"/>
    <property type="molecule type" value="Genomic_DNA"/>
</dbReference>
<name>A0AAV5R8F1_PICKL</name>
<evidence type="ECO:0000313" key="2">
    <source>
        <dbReference type="EMBL" id="GMM47352.1"/>
    </source>
</evidence>
<dbReference type="Pfam" id="PF07727">
    <property type="entry name" value="RVT_2"/>
    <property type="match status" value="1"/>
</dbReference>
<evidence type="ECO:0000259" key="1">
    <source>
        <dbReference type="Pfam" id="PF07727"/>
    </source>
</evidence>
<feature type="domain" description="Reverse transcriptase Ty1/copia-type" evidence="1">
    <location>
        <begin position="145"/>
        <end position="384"/>
    </location>
</feature>
<dbReference type="AlphaFoldDB" id="A0AAV5R8F1"/>
<sequence length="647" mass="74495">MLVKRALDIWQSGSIEEMVEAIDLVGYYVPSIKEIGTYIFCSKLSRKDAVSFLKEIDCYESNDTLQPKSLSIQEVFRKYNHFKFENYDDDDDDESEDVSMQEANVLVENPNYTIPNTYQEAIKTPQAEKWKKAVLEEFNLMSTKKVYRLVNKSKIAKGNLIVESRWVFSVKLDPVTRKEIFEARIVAKGFTQKKGVNYLETYFPVARFESVRLVVCLSAMMNWDILHLNVKNAFLNGKIDHDVYLKAPNGTTKNNNLVWKLQKSIYGLKQSSRIWYLTVKKILVDSGYKNSILEPCLFWKNGVMMLLYVDDILICGSNKKLIEEAANVFKRNFEMEDMGYPKVFLGINIEKTEDGLSLSLEDQINKIEKEYNVTVTEKKLNTPLVKDFDKMEDNSPLLNKIEHSKYRSIIGKLSFLANTVRLDIAFTVSYLSRFLNNPTELKMKAAKRALQYVIQTKHFKLYYHNKSPVKLKYTNFKCFDETETEETIGHPKKDKLNLVLVSDAYWAGDNGGKKSQSGNIVLFNGNIINWESTKQQVLSKSTADSKYVALSDGLTDAVSFRNLLKEVSIYIPFINVVVDKQSALTLKSNQTEKRIKKIDIKFYYIKSLVVDGVAKMNYLNTMENIADMLTKILDVTTHNELSKLINN</sequence>
<dbReference type="InterPro" id="IPR043502">
    <property type="entry name" value="DNA/RNA_pol_sf"/>
</dbReference>
<dbReference type="CDD" id="cd09272">
    <property type="entry name" value="RNase_HI_RT_Ty1"/>
    <property type="match status" value="1"/>
</dbReference>
<protein>
    <recommendedName>
        <fullName evidence="1">Reverse transcriptase Ty1/copia-type domain-containing protein</fullName>
    </recommendedName>
</protein>
<gene>
    <name evidence="2" type="ORF">DAPK24_039270</name>
</gene>
<reference evidence="2 3" key="1">
    <citation type="journal article" date="2023" name="Elife">
        <title>Identification of key yeast species and microbe-microbe interactions impacting larval growth of Drosophila in the wild.</title>
        <authorList>
            <person name="Mure A."/>
            <person name="Sugiura Y."/>
            <person name="Maeda R."/>
            <person name="Honda K."/>
            <person name="Sakurai N."/>
            <person name="Takahashi Y."/>
            <person name="Watada M."/>
            <person name="Katoh T."/>
            <person name="Gotoh A."/>
            <person name="Gotoh Y."/>
            <person name="Taniguchi I."/>
            <person name="Nakamura K."/>
            <person name="Hayashi T."/>
            <person name="Katayama T."/>
            <person name="Uemura T."/>
            <person name="Hattori Y."/>
        </authorList>
    </citation>
    <scope>NUCLEOTIDE SEQUENCE [LARGE SCALE GENOMIC DNA]</scope>
    <source>
        <strain evidence="2 3">PK-24</strain>
    </source>
</reference>